<sequence>MKAPGIQSFFDPDNLRKLLNRKLLDGSNPLFDKAVFRLFDSINELGKELSPAIIKDIIYAKMIDYLMEIIPGYESAQPLLGSIEEEAALIAYKRKRFLEVAKPCDVLLVRGNQRVSRMIQTLTQSPYSHAAFYRGKGELIEADPEGVLLCPIDKYIHLDLRICRPVMLGPRGKRVVMRHMEHMLKTQPQYNLENIEKLFFKYWYSKFRPDTKLYIGGDTKFENYYICSGMIAHGFQKAHYPITPSLRFRKPKGRTKVRKIRSVQDYVELISHLKKHYSHIVPGDFDHSPFFASIKFLYLDTKYNVPKRKFLMEHEDDPNWEGAESQEMV</sequence>
<organism evidence="1 2">
    <name type="scientific">SAR324 cluster bacterium</name>
    <dbReference type="NCBI Taxonomy" id="2024889"/>
    <lineage>
        <taxon>Bacteria</taxon>
        <taxon>Deltaproteobacteria</taxon>
        <taxon>SAR324 cluster</taxon>
    </lineage>
</organism>
<name>A0A2A4T6L9_9DELT</name>
<evidence type="ECO:0000313" key="2">
    <source>
        <dbReference type="Proteomes" id="UP000218113"/>
    </source>
</evidence>
<dbReference type="AlphaFoldDB" id="A0A2A4T6L9"/>
<accession>A0A2A4T6L9</accession>
<evidence type="ECO:0000313" key="1">
    <source>
        <dbReference type="EMBL" id="PCI29024.1"/>
    </source>
</evidence>
<dbReference type="Gene3D" id="3.90.1720.10">
    <property type="entry name" value="endopeptidase domain like (from Nostoc punctiforme)"/>
    <property type="match status" value="1"/>
</dbReference>
<dbReference type="Proteomes" id="UP000218113">
    <property type="component" value="Unassembled WGS sequence"/>
</dbReference>
<comment type="caution">
    <text evidence="1">The sequence shown here is derived from an EMBL/GenBank/DDBJ whole genome shotgun (WGS) entry which is preliminary data.</text>
</comment>
<protein>
    <submittedName>
        <fullName evidence="1">Uncharacterized protein</fullName>
    </submittedName>
</protein>
<dbReference type="InterPro" id="IPR038765">
    <property type="entry name" value="Papain-like_cys_pep_sf"/>
</dbReference>
<dbReference type="EMBL" id="NVSR01000021">
    <property type="protein sequence ID" value="PCI29024.1"/>
    <property type="molecule type" value="Genomic_DNA"/>
</dbReference>
<proteinExistence type="predicted"/>
<gene>
    <name evidence="1" type="ORF">COB67_04990</name>
</gene>
<reference evidence="2" key="1">
    <citation type="submission" date="2017-08" db="EMBL/GenBank/DDBJ databases">
        <title>A dynamic microbial community with high functional redundancy inhabits the cold, oxic subseafloor aquifer.</title>
        <authorList>
            <person name="Tully B.J."/>
            <person name="Wheat C.G."/>
            <person name="Glazer B.T."/>
            <person name="Huber J.A."/>
        </authorList>
    </citation>
    <scope>NUCLEOTIDE SEQUENCE [LARGE SCALE GENOMIC DNA]</scope>
</reference>
<dbReference type="SUPFAM" id="SSF54001">
    <property type="entry name" value="Cysteine proteinases"/>
    <property type="match status" value="1"/>
</dbReference>